<evidence type="ECO:0000256" key="1">
    <source>
        <dbReference type="SAM" id="MobiDB-lite"/>
    </source>
</evidence>
<feature type="region of interest" description="Disordered" evidence="1">
    <location>
        <begin position="1"/>
        <end position="26"/>
    </location>
</feature>
<accession>A0AAV2DWX4</accession>
<keyword evidence="3" id="KW-1185">Reference proteome</keyword>
<dbReference type="Proteomes" id="UP001497516">
    <property type="component" value="Chromosome 3"/>
</dbReference>
<name>A0AAV2DWX4_9ROSI</name>
<reference evidence="2 3" key="1">
    <citation type="submission" date="2024-04" db="EMBL/GenBank/DDBJ databases">
        <authorList>
            <person name="Fracassetti M."/>
        </authorList>
    </citation>
    <scope>NUCLEOTIDE SEQUENCE [LARGE SCALE GENOMIC DNA]</scope>
</reference>
<evidence type="ECO:0000313" key="2">
    <source>
        <dbReference type="EMBL" id="CAL1378060.1"/>
    </source>
</evidence>
<gene>
    <name evidence="2" type="ORF">LTRI10_LOCUS19666</name>
</gene>
<sequence>MTRLPPPSRALAWTPRPRMQPTTTPPLTRRLRNLTAIHEVAGRCRFFASFTDLPAFDLLSLLDLVSASS</sequence>
<evidence type="ECO:0000313" key="3">
    <source>
        <dbReference type="Proteomes" id="UP001497516"/>
    </source>
</evidence>
<dbReference type="AlphaFoldDB" id="A0AAV2DWX4"/>
<proteinExistence type="predicted"/>
<protein>
    <submittedName>
        <fullName evidence="2">Uncharacterized protein</fullName>
    </submittedName>
</protein>
<organism evidence="2 3">
    <name type="scientific">Linum trigynum</name>
    <dbReference type="NCBI Taxonomy" id="586398"/>
    <lineage>
        <taxon>Eukaryota</taxon>
        <taxon>Viridiplantae</taxon>
        <taxon>Streptophyta</taxon>
        <taxon>Embryophyta</taxon>
        <taxon>Tracheophyta</taxon>
        <taxon>Spermatophyta</taxon>
        <taxon>Magnoliopsida</taxon>
        <taxon>eudicotyledons</taxon>
        <taxon>Gunneridae</taxon>
        <taxon>Pentapetalae</taxon>
        <taxon>rosids</taxon>
        <taxon>fabids</taxon>
        <taxon>Malpighiales</taxon>
        <taxon>Linaceae</taxon>
        <taxon>Linum</taxon>
    </lineage>
</organism>
<feature type="compositionally biased region" description="Low complexity" evidence="1">
    <location>
        <begin position="14"/>
        <end position="26"/>
    </location>
</feature>
<dbReference type="EMBL" id="OZ034816">
    <property type="protein sequence ID" value="CAL1378060.1"/>
    <property type="molecule type" value="Genomic_DNA"/>
</dbReference>